<dbReference type="HOGENOM" id="CLU_3040061_0_0_9"/>
<proteinExistence type="predicted"/>
<sequence length="54" mass="6476">MPQLRKRFPLLNRNHHFESALFITQAVCFLFCNPQYMSKRFLKSVLILQCFSLV</sequence>
<gene>
    <name evidence="1" type="ORF">MUS_1132</name>
</gene>
<protein>
    <submittedName>
        <fullName evidence="1">Uncharacterized protein</fullName>
    </submittedName>
</protein>
<accession>I2C3D7</accession>
<dbReference type="KEGG" id="bqy:MUS_1132"/>
<name>I2C3D7_BACAY</name>
<evidence type="ECO:0000313" key="2">
    <source>
        <dbReference type="Proteomes" id="UP000002878"/>
    </source>
</evidence>
<organism evidence="1 2">
    <name type="scientific">Bacillus amyloliquefaciens (strain Y2)</name>
    <name type="common">Bacillus amyloliquefaciens subsp. plantarum (strain B9601-Y2)</name>
    <dbReference type="NCBI Taxonomy" id="1155777"/>
    <lineage>
        <taxon>Bacteria</taxon>
        <taxon>Bacillati</taxon>
        <taxon>Bacillota</taxon>
        <taxon>Bacilli</taxon>
        <taxon>Bacillales</taxon>
        <taxon>Bacillaceae</taxon>
        <taxon>Bacillus</taxon>
        <taxon>Bacillus amyloliquefaciens group</taxon>
    </lineage>
</organism>
<reference evidence="1 2" key="1">
    <citation type="journal article" date="2012" name="J. Biotechnol.">
        <title>Genome sequence of the plant growth promoting strain Bacillus amyloliquefaciens subsp. plantarum B9601-Y2 and expression of mersacidin and other secondary metabolites.</title>
        <authorList>
            <person name="He P."/>
            <person name="Hao K."/>
            <person name="Blom J."/>
            <person name="Ruckert C."/>
            <person name="Vater J."/>
            <person name="Mao Z."/>
            <person name="Wu Y."/>
            <person name="Hou M."/>
            <person name="He P."/>
            <person name="He Y."/>
            <person name="Borriss R."/>
        </authorList>
    </citation>
    <scope>NUCLEOTIDE SEQUENCE [LARGE SCALE GENOMIC DNA]</scope>
    <source>
        <strain evidence="1">Y2</strain>
    </source>
</reference>
<dbReference type="Proteomes" id="UP000002878">
    <property type="component" value="Chromosome"/>
</dbReference>
<evidence type="ECO:0000313" key="1">
    <source>
        <dbReference type="EMBL" id="AFJ61161.1"/>
    </source>
</evidence>
<dbReference type="EMBL" id="CP003332">
    <property type="protein sequence ID" value="AFJ61161.1"/>
    <property type="molecule type" value="Genomic_DNA"/>
</dbReference>
<dbReference type="AlphaFoldDB" id="I2C3D7"/>